<evidence type="ECO:0000256" key="2">
    <source>
        <dbReference type="ARBA" id="ARBA00010663"/>
    </source>
</evidence>
<dbReference type="AlphaFoldDB" id="A0A9P0HDA1"/>
<reference evidence="11" key="1">
    <citation type="submission" date="2022-01" db="EMBL/GenBank/DDBJ databases">
        <authorList>
            <person name="King R."/>
        </authorList>
    </citation>
    <scope>NUCLEOTIDE SEQUENCE</scope>
</reference>
<dbReference type="PANTHER" id="PTHR24243">
    <property type="entry name" value="G-PROTEIN COUPLED RECEPTOR"/>
    <property type="match status" value="1"/>
</dbReference>
<dbReference type="EMBL" id="OV725080">
    <property type="protein sequence ID" value="CAH1399886.1"/>
    <property type="molecule type" value="Genomic_DNA"/>
</dbReference>
<dbReference type="InterPro" id="IPR017452">
    <property type="entry name" value="GPCR_Rhodpsn_7TM"/>
</dbReference>
<evidence type="ECO:0000256" key="1">
    <source>
        <dbReference type="ARBA" id="ARBA00004141"/>
    </source>
</evidence>
<evidence type="ECO:0000256" key="4">
    <source>
        <dbReference type="ARBA" id="ARBA00022989"/>
    </source>
</evidence>
<evidence type="ECO:0000313" key="12">
    <source>
        <dbReference type="Proteomes" id="UP001152798"/>
    </source>
</evidence>
<evidence type="ECO:0000256" key="8">
    <source>
        <dbReference type="ARBA" id="ARBA00023224"/>
    </source>
</evidence>
<evidence type="ECO:0000256" key="3">
    <source>
        <dbReference type="ARBA" id="ARBA00022692"/>
    </source>
</evidence>
<dbReference type="GO" id="GO:0008188">
    <property type="term" value="F:neuropeptide receptor activity"/>
    <property type="evidence" value="ECO:0007669"/>
    <property type="project" value="TreeGrafter"/>
</dbReference>
<evidence type="ECO:0000259" key="10">
    <source>
        <dbReference type="PROSITE" id="PS50262"/>
    </source>
</evidence>
<dbReference type="PRINTS" id="PR00237">
    <property type="entry name" value="GPCRRHODOPSN"/>
</dbReference>
<evidence type="ECO:0000256" key="9">
    <source>
        <dbReference type="SAM" id="Phobius"/>
    </source>
</evidence>
<keyword evidence="5" id="KW-0297">G-protein coupled receptor</keyword>
<comment type="subcellular location">
    <subcellularLocation>
        <location evidence="1">Membrane</location>
        <topology evidence="1">Multi-pass membrane protein</topology>
    </subcellularLocation>
</comment>
<dbReference type="Gene3D" id="1.20.1070.10">
    <property type="entry name" value="Rhodopsin 7-helix transmembrane proteins"/>
    <property type="match status" value="1"/>
</dbReference>
<dbReference type="PANTHER" id="PTHR24243:SF208">
    <property type="entry name" value="PYROKININ-1 RECEPTOR"/>
    <property type="match status" value="1"/>
</dbReference>
<dbReference type="SUPFAM" id="SSF81321">
    <property type="entry name" value="Family A G protein-coupled receptor-like"/>
    <property type="match status" value="1"/>
</dbReference>
<keyword evidence="6 9" id="KW-0472">Membrane</keyword>
<keyword evidence="12" id="KW-1185">Reference proteome</keyword>
<name>A0A9P0HDA1_NEZVI</name>
<dbReference type="PROSITE" id="PS50262">
    <property type="entry name" value="G_PROTEIN_RECEP_F1_2"/>
    <property type="match status" value="1"/>
</dbReference>
<dbReference type="InterPro" id="IPR000276">
    <property type="entry name" value="GPCR_Rhodpsn"/>
</dbReference>
<evidence type="ECO:0000256" key="6">
    <source>
        <dbReference type="ARBA" id="ARBA00023136"/>
    </source>
</evidence>
<evidence type="ECO:0000313" key="11">
    <source>
        <dbReference type="EMBL" id="CAH1399886.1"/>
    </source>
</evidence>
<keyword evidence="4 9" id="KW-1133">Transmembrane helix</keyword>
<dbReference type="Pfam" id="PF00001">
    <property type="entry name" value="7tm_1"/>
    <property type="match status" value="1"/>
</dbReference>
<keyword evidence="3 9" id="KW-0812">Transmembrane</keyword>
<proteinExistence type="inferred from homology"/>
<evidence type="ECO:0000256" key="5">
    <source>
        <dbReference type="ARBA" id="ARBA00023040"/>
    </source>
</evidence>
<keyword evidence="7" id="KW-0675">Receptor</keyword>
<accession>A0A9P0HDA1</accession>
<dbReference type="OrthoDB" id="5950040at2759"/>
<evidence type="ECO:0000256" key="7">
    <source>
        <dbReference type="ARBA" id="ARBA00023170"/>
    </source>
</evidence>
<gene>
    <name evidence="11" type="ORF">NEZAVI_LOCUS9242</name>
</gene>
<dbReference type="Proteomes" id="UP001152798">
    <property type="component" value="Chromosome 4"/>
</dbReference>
<protein>
    <recommendedName>
        <fullName evidence="10">G-protein coupled receptors family 1 profile domain-containing protein</fullName>
    </recommendedName>
</protein>
<keyword evidence="8" id="KW-0807">Transducer</keyword>
<dbReference type="GO" id="GO:0005886">
    <property type="term" value="C:plasma membrane"/>
    <property type="evidence" value="ECO:0007669"/>
    <property type="project" value="TreeGrafter"/>
</dbReference>
<feature type="transmembrane region" description="Helical" evidence="9">
    <location>
        <begin position="14"/>
        <end position="41"/>
    </location>
</feature>
<organism evidence="11 12">
    <name type="scientific">Nezara viridula</name>
    <name type="common">Southern green stink bug</name>
    <name type="synonym">Cimex viridulus</name>
    <dbReference type="NCBI Taxonomy" id="85310"/>
    <lineage>
        <taxon>Eukaryota</taxon>
        <taxon>Metazoa</taxon>
        <taxon>Ecdysozoa</taxon>
        <taxon>Arthropoda</taxon>
        <taxon>Hexapoda</taxon>
        <taxon>Insecta</taxon>
        <taxon>Pterygota</taxon>
        <taxon>Neoptera</taxon>
        <taxon>Paraneoptera</taxon>
        <taxon>Hemiptera</taxon>
        <taxon>Heteroptera</taxon>
        <taxon>Panheteroptera</taxon>
        <taxon>Pentatomomorpha</taxon>
        <taxon>Pentatomoidea</taxon>
        <taxon>Pentatomidae</taxon>
        <taxon>Pentatominae</taxon>
        <taxon>Nezara</taxon>
    </lineage>
</organism>
<comment type="similarity">
    <text evidence="2">Belongs to the G-protein coupled receptor 1 family.</text>
</comment>
<feature type="transmembrane region" description="Helical" evidence="9">
    <location>
        <begin position="53"/>
        <end position="70"/>
    </location>
</feature>
<sequence length="80" mass="8943">MADSTETANGDQTYILFLLTSLYSLIFVTGLIGNVSTCIVIAKNRHMHTATNYYLFSLAVSDLLLLVWGLPQDVYLLWAK</sequence>
<feature type="domain" description="G-protein coupled receptors family 1 profile" evidence="10">
    <location>
        <begin position="33"/>
        <end position="80"/>
    </location>
</feature>